<evidence type="ECO:0000256" key="1">
    <source>
        <dbReference type="SAM" id="MobiDB-lite"/>
    </source>
</evidence>
<evidence type="ECO:0000313" key="2">
    <source>
        <dbReference type="EMBL" id="KAE9402366.1"/>
    </source>
</evidence>
<name>A0A6A4HVY0_9AGAR</name>
<sequence length="313" mass="35263">MPKATTPKTRSSQAASSSSAATKTAQRTANNARICELLYEIRHAAGVPKSFSRPAVIHGEYAASKSRIYMGEGDNVNSIHHPRFDQLGQLYQQVCIGSTRLLRIRATDLSPRIYRAHTFVRLAWDVQQIPRHFLEANHELIDLLTAREMLKPPSSFLPPALPLSGSSSSPMVITDDDKSDIEIIDFDPRLNYQRILAQRDRIIADTMSSSPVSSEQDEVEQLIRSKAVARTTITLYVFTETRSTIQSTRALEVKLGVASGSFITLDRLRTTWRPIRWDTPFRVTTNAIMALKLSNVTVKDWKIHAPHIYENHL</sequence>
<dbReference type="AlphaFoldDB" id="A0A6A4HVY0"/>
<dbReference type="EMBL" id="ML769435">
    <property type="protein sequence ID" value="KAE9402366.1"/>
    <property type="molecule type" value="Genomic_DNA"/>
</dbReference>
<accession>A0A6A4HVY0</accession>
<proteinExistence type="predicted"/>
<gene>
    <name evidence="2" type="ORF">BT96DRAFT_991171</name>
</gene>
<dbReference type="Proteomes" id="UP000799118">
    <property type="component" value="Unassembled WGS sequence"/>
</dbReference>
<feature type="compositionally biased region" description="Low complexity" evidence="1">
    <location>
        <begin position="8"/>
        <end position="25"/>
    </location>
</feature>
<feature type="region of interest" description="Disordered" evidence="1">
    <location>
        <begin position="1"/>
        <end position="25"/>
    </location>
</feature>
<protein>
    <submittedName>
        <fullName evidence="2">Uncharacterized protein</fullName>
    </submittedName>
</protein>
<keyword evidence="3" id="KW-1185">Reference proteome</keyword>
<evidence type="ECO:0000313" key="3">
    <source>
        <dbReference type="Proteomes" id="UP000799118"/>
    </source>
</evidence>
<reference evidence="2" key="1">
    <citation type="journal article" date="2019" name="Environ. Microbiol.">
        <title>Fungal ecological strategies reflected in gene transcription - a case study of two litter decomposers.</title>
        <authorList>
            <person name="Barbi F."/>
            <person name="Kohler A."/>
            <person name="Barry K."/>
            <person name="Baskaran P."/>
            <person name="Daum C."/>
            <person name="Fauchery L."/>
            <person name="Ihrmark K."/>
            <person name="Kuo A."/>
            <person name="LaButti K."/>
            <person name="Lipzen A."/>
            <person name="Morin E."/>
            <person name="Grigoriev I.V."/>
            <person name="Henrissat B."/>
            <person name="Lindahl B."/>
            <person name="Martin F."/>
        </authorList>
    </citation>
    <scope>NUCLEOTIDE SEQUENCE</scope>
    <source>
        <strain evidence="2">JB14</strain>
    </source>
</reference>
<organism evidence="2 3">
    <name type="scientific">Gymnopus androsaceus JB14</name>
    <dbReference type="NCBI Taxonomy" id="1447944"/>
    <lineage>
        <taxon>Eukaryota</taxon>
        <taxon>Fungi</taxon>
        <taxon>Dikarya</taxon>
        <taxon>Basidiomycota</taxon>
        <taxon>Agaricomycotina</taxon>
        <taxon>Agaricomycetes</taxon>
        <taxon>Agaricomycetidae</taxon>
        <taxon>Agaricales</taxon>
        <taxon>Marasmiineae</taxon>
        <taxon>Omphalotaceae</taxon>
        <taxon>Gymnopus</taxon>
    </lineage>
</organism>